<evidence type="ECO:0000256" key="1">
    <source>
        <dbReference type="ARBA" id="ARBA00006285"/>
    </source>
</evidence>
<evidence type="ECO:0000256" key="3">
    <source>
        <dbReference type="SAM" id="MobiDB-lite"/>
    </source>
</evidence>
<feature type="chain" id="PRO_5015606955" evidence="4">
    <location>
        <begin position="33"/>
        <end position="1718"/>
    </location>
</feature>
<dbReference type="EMBL" id="QEKK01000007">
    <property type="protein sequence ID" value="PVY48384.1"/>
    <property type="molecule type" value="Genomic_DNA"/>
</dbReference>
<feature type="region of interest" description="Disordered" evidence="3">
    <location>
        <begin position="34"/>
        <end position="92"/>
    </location>
</feature>
<protein>
    <submittedName>
        <fullName evidence="6">Glycosyl hydrolase family 20</fullName>
    </submittedName>
</protein>
<evidence type="ECO:0000256" key="2">
    <source>
        <dbReference type="ARBA" id="ARBA00022801"/>
    </source>
</evidence>
<reference evidence="6 7" key="1">
    <citation type="submission" date="2018-04" db="EMBL/GenBank/DDBJ databases">
        <title>Genomic Encyclopedia of Type Strains, Phase IV (KMG-IV): sequencing the most valuable type-strain genomes for metagenomic binning, comparative biology and taxonomic classification.</title>
        <authorList>
            <person name="Goeker M."/>
        </authorList>
    </citation>
    <scope>NUCLEOTIDE SEQUENCE [LARGE SCALE GENOMIC DNA]</scope>
    <source>
        <strain evidence="6 7">DSM 26588</strain>
    </source>
</reference>
<gene>
    <name evidence="6" type="ORF">C7373_107131</name>
</gene>
<organism evidence="6 7">
    <name type="scientific">Intestinimonas butyriciproducens</name>
    <dbReference type="NCBI Taxonomy" id="1297617"/>
    <lineage>
        <taxon>Bacteria</taxon>
        <taxon>Bacillati</taxon>
        <taxon>Bacillota</taxon>
        <taxon>Clostridia</taxon>
        <taxon>Eubacteriales</taxon>
        <taxon>Intestinimonas</taxon>
    </lineage>
</organism>
<dbReference type="PANTHER" id="PTHR43678:SF1">
    <property type="entry name" value="BETA-N-ACETYLHEXOSAMINIDASE"/>
    <property type="match status" value="1"/>
</dbReference>
<dbReference type="SUPFAM" id="SSF51445">
    <property type="entry name" value="(Trans)glycosidases"/>
    <property type="match status" value="1"/>
</dbReference>
<dbReference type="RefSeq" id="WP_165366654.1">
    <property type="nucleotide sequence ID" value="NZ_CP011524.1"/>
</dbReference>
<evidence type="ECO:0000313" key="6">
    <source>
        <dbReference type="EMBL" id="PVY48384.1"/>
    </source>
</evidence>
<evidence type="ECO:0000259" key="5">
    <source>
        <dbReference type="Pfam" id="PF00728"/>
    </source>
</evidence>
<dbReference type="InterPro" id="IPR015883">
    <property type="entry name" value="Glyco_hydro_20_cat"/>
</dbReference>
<evidence type="ECO:0000313" key="7">
    <source>
        <dbReference type="Proteomes" id="UP000245778"/>
    </source>
</evidence>
<comment type="caution">
    <text evidence="6">The sequence shown here is derived from an EMBL/GenBank/DDBJ whole genome shotgun (WGS) entry which is preliminary data.</text>
</comment>
<proteinExistence type="inferred from homology"/>
<dbReference type="Proteomes" id="UP000245778">
    <property type="component" value="Unassembled WGS sequence"/>
</dbReference>
<feature type="signal peptide" evidence="4">
    <location>
        <begin position="1"/>
        <end position="32"/>
    </location>
</feature>
<dbReference type="GO" id="GO:0004563">
    <property type="term" value="F:beta-N-acetylhexosaminidase activity"/>
    <property type="evidence" value="ECO:0007669"/>
    <property type="project" value="UniProtKB-ARBA"/>
</dbReference>
<keyword evidence="4" id="KW-0732">Signal</keyword>
<dbReference type="GO" id="GO:0005975">
    <property type="term" value="P:carbohydrate metabolic process"/>
    <property type="evidence" value="ECO:0007669"/>
    <property type="project" value="InterPro"/>
</dbReference>
<feature type="domain" description="Glycoside hydrolase family 20 catalytic" evidence="5">
    <location>
        <begin position="118"/>
        <end position="437"/>
    </location>
</feature>
<keyword evidence="2 6" id="KW-0378">Hydrolase</keyword>
<feature type="compositionally biased region" description="Pro residues" evidence="3">
    <location>
        <begin position="69"/>
        <end position="87"/>
    </location>
</feature>
<dbReference type="PANTHER" id="PTHR43678">
    <property type="entry name" value="PUTATIVE (AFU_ORTHOLOGUE AFUA_2G00640)-RELATED"/>
    <property type="match status" value="1"/>
</dbReference>
<dbReference type="Pfam" id="PF00728">
    <property type="entry name" value="Glyco_hydro_20"/>
    <property type="match status" value="1"/>
</dbReference>
<evidence type="ECO:0000256" key="4">
    <source>
        <dbReference type="SAM" id="SignalP"/>
    </source>
</evidence>
<dbReference type="CDD" id="cd06564">
    <property type="entry name" value="GH20_DspB_LnbB-like"/>
    <property type="match status" value="1"/>
</dbReference>
<feature type="compositionally biased region" description="Polar residues" evidence="3">
    <location>
        <begin position="39"/>
        <end position="48"/>
    </location>
</feature>
<name>A0A2U1BI89_9FIRM</name>
<dbReference type="GeneID" id="93230508"/>
<dbReference type="Gene3D" id="3.20.20.80">
    <property type="entry name" value="Glycosidases"/>
    <property type="match status" value="1"/>
</dbReference>
<accession>A0A2U1BI89</accession>
<sequence>MRTGMQKGSSRLVAMLLCLVMLFGMLPMSALADEGTGTPPVQTETPVSTPEAAPEGSPASTAEVSPEISPTPAPEASPEVSPTPTPTPSTEVPMDEVLDELETVETPPAAVSSVENGFGHKILHLDCGRKYFTKEWVIALIHEMAAAGYNELELDFSNNEGFRFALDDMDVTFMTASGVERSIDLTPALGGDADGSATDTPWLTQADMDEILSVARGEDVAIVPLLNSPGHLGQILDTVAPEYRYQNSNSLDITSDDAKAFGIALVQKYAAYFADEGCEYFNMGCDEFANDLYSSVGMGFGHLVSAGRYGDFADYVNSLAGVLKSLDLTPRAFNDGIYYNNDTSVSFDQDIQVCYWSSGWNGYAVASAATIVEEGHAVINTNGDYYYVLGKSDKFDGDKTGSGADSFRNYTFMGTTFDEDESLVIGSMFCIWCDYPAAESETEIAANVRQALRVMGGRMDKKSGASVTSATVSNEAVPGGFNADGTIYAVLAYTYELGELTVGAPTVNAGGSLTLTWSEPLITATGDVAALALPAVTYTVSRDGTVLGATDATTYTVENARAGAYTVSAALDGDAAAPVSSAVTVTQEQLDAAAIQNGTITGGGTADAYELSDVSNGGQYLIVYQSDSTSGYALKNDGSAVPVTIADGRVVSKVTEDMLWTYTEERTEGWFGSVSYSYYLSSGNDYLYPRRSGYGSNRRYTLNIDNSKTEISLSSQSGTGAYQIANTSSNSYVSYSNGSFGAASSGTTLYFYEYTAGTEAWHVDTEALDAKLAALAAEGLQADDYTSASWSAYTAALDAAQNLTPNTTAYPSAETAQAAQDAIDAALSALNTAYAGLVKAPYTVTILCVADGETIHTETLRAAAGQLTVTSPTVSGYAADTASQTVTVQGDMTVTFSYTSVPAETLTLMYFVANAHNLSGASSNQNVEGKNASTAIPVGGDGMAIADMVADSVTTAQGNDGRFWKAYVQTSPKQEQDQQDLTDVGQDIGSEATHLRVKGGQWQYRNDSLDWTDLPEDAQLTAYYVEHWNVAPQIDVYISDWGSNPWDANNDQIWYWADMMSLSLQVVYEDGTEYPADLDHAGTTMFTGTGTQFSVILAEETTNYEIYDVTLTDMGNDNCKFTGKSASAFTLPDFDQFEETSIYDVATGTIQPIPKTSVDRKAWLLRIYVKAKPNQDSLTVRYVNEGTGTQFYAYNINVHEGTTFAGYVSNGNFTAVHTPPTVVNIDNETQTIKYLGTDLENMTELDDLYSSGLYVWTRAEVSDDNKTLTLYYDVEGPQFIVDYGLPLQLGYSDLGATNPPTAILVSTGSSANYSSQAVGTYGTISTTSAGLTYTQSSIMKAPEQFFVRLSYQSGGNQDISVTVLPASVVYYEDSFATYDSSWSGTGTLAGTAQTAEKLGAKQNLYGYDPAYTSGTGFSMGSAHTVTVNAANDSATASFSFKGTGFDLISRTDSDSGVIFIEAMGTRGTTKRLIVDNYYGYDFVNGAFVTADKGSIEQVPVAKLVGLPYGTYDVTVTVVYHQKLDHTGDSSYSFWLDGIRVYDPMGSSYSAYASDSEAAPQYVELRKSLLKAAALTSGAVVQGTTFIDGKGETAVLADYESYGPNNEVYLSKGQGVTFTLSSIDFADIQLGASLTGSAASSITVNGTTIQLDSATNLYYSIKNAIGADKVVTITNIGDGMVALTNLKATGGTATLNLYSSQAAVGKVLAAMQTPGTGNQ</sequence>
<dbReference type="InterPro" id="IPR052764">
    <property type="entry name" value="GH20_Enzymes"/>
</dbReference>
<dbReference type="InterPro" id="IPR017853">
    <property type="entry name" value="GH"/>
</dbReference>
<dbReference type="Gene3D" id="1.20.1270.90">
    <property type="entry name" value="AF1782-like"/>
    <property type="match status" value="1"/>
</dbReference>
<comment type="similarity">
    <text evidence="1">Belongs to the glycosyl hydrolase 20 family.</text>
</comment>